<dbReference type="PROSITE" id="PS51406">
    <property type="entry name" value="FIBRINOGEN_C_2"/>
    <property type="match status" value="1"/>
</dbReference>
<dbReference type="PANTHER" id="PTHR19143">
    <property type="entry name" value="FIBRINOGEN/TENASCIN/ANGIOPOEITIN"/>
    <property type="match status" value="1"/>
</dbReference>
<dbReference type="PANTHER" id="PTHR19143:SF256">
    <property type="entry name" value="ANGIOPOIETIN-RELATED PROTEIN 4"/>
    <property type="match status" value="1"/>
</dbReference>
<reference evidence="3" key="1">
    <citation type="submission" date="2025-08" db="UniProtKB">
        <authorList>
            <consortium name="RefSeq"/>
        </authorList>
    </citation>
    <scope>IDENTIFICATION</scope>
</reference>
<dbReference type="InterPro" id="IPR050373">
    <property type="entry name" value="Fibrinogen_C-term_domain"/>
</dbReference>
<sequence length="250" mass="27558">MTSPHSNVAILRLQLESQLVGEEDMIPVCSYPPLDAVYSTFGVLLGGLGGQVLKVYCEISPRHASTVILRHGAKKDFNLSWDKYVKGHIYSNYNYWAGLDTIHALTKAGYNTLTFEVVYNYPTFTSQSILYKDFHVGDSSTDYTLTVGQPNQGKGGVFFDDYGAVLGDCLSPANGARFSTKDADHDLEPENCAALAGSGWWFKDCNFVCNPFGRLPGSGSETLSLPGLNFTHSDYVDRFASVQMYFYDSV</sequence>
<dbReference type="SUPFAM" id="SSF56496">
    <property type="entry name" value="Fibrinogen C-terminal domain-like"/>
    <property type="match status" value="1"/>
</dbReference>
<dbReference type="SMART" id="SM00186">
    <property type="entry name" value="FBG"/>
    <property type="match status" value="1"/>
</dbReference>
<keyword evidence="2" id="KW-1185">Reference proteome</keyword>
<evidence type="ECO:0000259" key="1">
    <source>
        <dbReference type="PROSITE" id="PS51406"/>
    </source>
</evidence>
<dbReference type="InterPro" id="IPR014716">
    <property type="entry name" value="Fibrinogen_a/b/g_C_1"/>
</dbReference>
<gene>
    <name evidence="3" type="primary">LOC101860270</name>
</gene>
<evidence type="ECO:0000313" key="2">
    <source>
        <dbReference type="Proteomes" id="UP000694888"/>
    </source>
</evidence>
<dbReference type="GeneID" id="101860270"/>
<dbReference type="InterPro" id="IPR036056">
    <property type="entry name" value="Fibrinogen-like_C"/>
</dbReference>
<dbReference type="Gene3D" id="4.10.530.10">
    <property type="entry name" value="Gamma-fibrinogen Carboxyl Terminal Fragment, domain 2"/>
    <property type="match status" value="1"/>
</dbReference>
<evidence type="ECO:0000313" key="3">
    <source>
        <dbReference type="RefSeq" id="XP_005104473.1"/>
    </source>
</evidence>
<feature type="domain" description="Fibrinogen C-terminal" evidence="1">
    <location>
        <begin position="20"/>
        <end position="214"/>
    </location>
</feature>
<dbReference type="Gene3D" id="3.90.215.10">
    <property type="entry name" value="Gamma Fibrinogen, chain A, domain 1"/>
    <property type="match status" value="1"/>
</dbReference>
<dbReference type="Pfam" id="PF00147">
    <property type="entry name" value="Fibrinogen_C"/>
    <property type="match status" value="1"/>
</dbReference>
<name>A0ABM0JYE2_APLCA</name>
<protein>
    <submittedName>
        <fullName evidence="3">Ryncolin-4-like</fullName>
    </submittedName>
</protein>
<proteinExistence type="predicted"/>
<dbReference type="RefSeq" id="XP_005104473.1">
    <property type="nucleotide sequence ID" value="XM_005104416.1"/>
</dbReference>
<dbReference type="InterPro" id="IPR002181">
    <property type="entry name" value="Fibrinogen_a/b/g_C_dom"/>
</dbReference>
<dbReference type="Proteomes" id="UP000694888">
    <property type="component" value="Unplaced"/>
</dbReference>
<organism evidence="2 3">
    <name type="scientific">Aplysia californica</name>
    <name type="common">California sea hare</name>
    <dbReference type="NCBI Taxonomy" id="6500"/>
    <lineage>
        <taxon>Eukaryota</taxon>
        <taxon>Metazoa</taxon>
        <taxon>Spiralia</taxon>
        <taxon>Lophotrochozoa</taxon>
        <taxon>Mollusca</taxon>
        <taxon>Gastropoda</taxon>
        <taxon>Heterobranchia</taxon>
        <taxon>Euthyneura</taxon>
        <taxon>Tectipleura</taxon>
        <taxon>Aplysiida</taxon>
        <taxon>Aplysioidea</taxon>
        <taxon>Aplysiidae</taxon>
        <taxon>Aplysia</taxon>
    </lineage>
</organism>
<accession>A0ABM0JYE2</accession>